<comment type="caution">
    <text evidence="2">The sequence shown here is derived from an EMBL/GenBank/DDBJ whole genome shotgun (WGS) entry which is preliminary data.</text>
</comment>
<evidence type="ECO:0000313" key="3">
    <source>
        <dbReference type="Proteomes" id="UP000057737"/>
    </source>
</evidence>
<gene>
    <name evidence="2" type="ORF">AS156_21770</name>
</gene>
<proteinExistence type="predicted"/>
<dbReference type="Gene3D" id="3.10.129.10">
    <property type="entry name" value="Hotdog Thioesterase"/>
    <property type="match status" value="1"/>
</dbReference>
<dbReference type="PANTHER" id="PTHR42993:SF1">
    <property type="entry name" value="MAOC-LIKE DEHYDRATASE DOMAIN-CONTAINING PROTEIN"/>
    <property type="match status" value="1"/>
</dbReference>
<keyword evidence="3" id="KW-1185">Reference proteome</keyword>
<name>A0A120FHN1_9BRAD</name>
<accession>A0A120FHN1</accession>
<dbReference type="Pfam" id="PF01575">
    <property type="entry name" value="MaoC_dehydratas"/>
    <property type="match status" value="1"/>
</dbReference>
<sequence>MPLQVDRPADLATFVGVELQSETFSLTQSDVDRFVALSGDRQWIHSDVERAKTELPAGRTIVPGNLLLVQLPRLLQEAYGVTHFEKCLVAEYRHVRFKHAVGTDVPLFLQAEFLSVTPTRNFVRVETACAINFVESQKAALTATVVDLFYDTRRIPEGK</sequence>
<feature type="domain" description="MaoC-like" evidence="1">
    <location>
        <begin position="21"/>
        <end position="115"/>
    </location>
</feature>
<organism evidence="2 3">
    <name type="scientific">Bradyrhizobium macuxiense</name>
    <dbReference type="NCBI Taxonomy" id="1755647"/>
    <lineage>
        <taxon>Bacteria</taxon>
        <taxon>Pseudomonadati</taxon>
        <taxon>Pseudomonadota</taxon>
        <taxon>Alphaproteobacteria</taxon>
        <taxon>Hyphomicrobiales</taxon>
        <taxon>Nitrobacteraceae</taxon>
        <taxon>Bradyrhizobium</taxon>
    </lineage>
</organism>
<dbReference type="Proteomes" id="UP000057737">
    <property type="component" value="Unassembled WGS sequence"/>
</dbReference>
<dbReference type="EMBL" id="LNCU01000118">
    <property type="protein sequence ID" value="KWV46202.1"/>
    <property type="molecule type" value="Genomic_DNA"/>
</dbReference>
<protein>
    <recommendedName>
        <fullName evidence="1">MaoC-like domain-containing protein</fullName>
    </recommendedName>
</protein>
<dbReference type="RefSeq" id="WP_066514503.1">
    <property type="nucleotide sequence ID" value="NZ_LNCU01000118.1"/>
</dbReference>
<dbReference type="SUPFAM" id="SSF54637">
    <property type="entry name" value="Thioesterase/thiol ester dehydrase-isomerase"/>
    <property type="match status" value="1"/>
</dbReference>
<evidence type="ECO:0000313" key="2">
    <source>
        <dbReference type="EMBL" id="KWV46202.1"/>
    </source>
</evidence>
<dbReference type="InterPro" id="IPR002539">
    <property type="entry name" value="MaoC-like_dom"/>
</dbReference>
<reference evidence="2 3" key="1">
    <citation type="submission" date="2015-11" db="EMBL/GenBank/DDBJ databases">
        <title>Draft Genome Sequence of the Strain BR 10303 (Bradyrhizobium sp.) isolated from nodules of Centrolobium paraense.</title>
        <authorList>
            <person name="Zelli J.E."/>
            <person name="Simoes-Araujo J.L."/>
            <person name="Barauna A.C."/>
            <person name="Silva K."/>
        </authorList>
    </citation>
    <scope>NUCLEOTIDE SEQUENCE [LARGE SCALE GENOMIC DNA]</scope>
    <source>
        <strain evidence="2 3">BR 10303</strain>
    </source>
</reference>
<dbReference type="PANTHER" id="PTHR42993">
    <property type="entry name" value="MAOC-LIKE DEHYDRATASE DOMAIN-CONTAINING PROTEIN"/>
    <property type="match status" value="1"/>
</dbReference>
<dbReference type="AlphaFoldDB" id="A0A120FHN1"/>
<evidence type="ECO:0000259" key="1">
    <source>
        <dbReference type="Pfam" id="PF01575"/>
    </source>
</evidence>
<dbReference type="InterPro" id="IPR029069">
    <property type="entry name" value="HotDog_dom_sf"/>
</dbReference>